<keyword evidence="1" id="KW-0805">Transcription regulation</keyword>
<dbReference type="SUPFAM" id="SSF48498">
    <property type="entry name" value="Tetracyclin repressor-like, C-terminal domain"/>
    <property type="match status" value="1"/>
</dbReference>
<feature type="DNA-binding region" description="H-T-H motif" evidence="4">
    <location>
        <begin position="31"/>
        <end position="50"/>
    </location>
</feature>
<organism evidence="6 7">
    <name type="scientific">Microbacterium marinilacus</name>
    <dbReference type="NCBI Taxonomy" id="415209"/>
    <lineage>
        <taxon>Bacteria</taxon>
        <taxon>Bacillati</taxon>
        <taxon>Actinomycetota</taxon>
        <taxon>Actinomycetes</taxon>
        <taxon>Micrococcales</taxon>
        <taxon>Microbacteriaceae</taxon>
        <taxon>Microbacterium</taxon>
    </lineage>
</organism>
<dbReference type="PANTHER" id="PTHR30055:SF220">
    <property type="entry name" value="TETR-FAMILY REGULATORY PROTEIN"/>
    <property type="match status" value="1"/>
</dbReference>
<evidence type="ECO:0000313" key="7">
    <source>
        <dbReference type="Proteomes" id="UP001410795"/>
    </source>
</evidence>
<name>A0ABP7BW04_9MICO</name>
<keyword evidence="7" id="KW-1185">Reference proteome</keyword>
<dbReference type="PROSITE" id="PS50977">
    <property type="entry name" value="HTH_TETR_2"/>
    <property type="match status" value="1"/>
</dbReference>
<dbReference type="InterPro" id="IPR025996">
    <property type="entry name" value="MT1864/Rv1816-like_C"/>
</dbReference>
<dbReference type="RefSeq" id="WP_221858023.1">
    <property type="nucleotide sequence ID" value="NZ_BAAAYV010000025.1"/>
</dbReference>
<sequence length="183" mass="19353">MGDGYHHGDLRRALLDEAVRAISDSGVGALSLREVARRAGVSHAAPAHHFGDRRGLMTALAADGLRLLAEELGASVERGFDETAVAYVRFARDRPGHYAVMHRPELVDAAAPELVEARAAASARLAAGVRSIPAARRRHVTEEQAAQAAWALVHGLASLAAEGAVPADDVEELTRSSARQLFG</sequence>
<dbReference type="Gene3D" id="1.10.357.10">
    <property type="entry name" value="Tetracycline Repressor, domain 2"/>
    <property type="match status" value="1"/>
</dbReference>
<dbReference type="SUPFAM" id="SSF46689">
    <property type="entry name" value="Homeodomain-like"/>
    <property type="match status" value="1"/>
</dbReference>
<dbReference type="Proteomes" id="UP001410795">
    <property type="component" value="Unassembled WGS sequence"/>
</dbReference>
<evidence type="ECO:0000256" key="1">
    <source>
        <dbReference type="ARBA" id="ARBA00023015"/>
    </source>
</evidence>
<dbReference type="EMBL" id="BAAAYV010000025">
    <property type="protein sequence ID" value="GAA3669105.1"/>
    <property type="molecule type" value="Genomic_DNA"/>
</dbReference>
<gene>
    <name evidence="6" type="ORF">GCM10022202_33970</name>
</gene>
<dbReference type="InterPro" id="IPR009057">
    <property type="entry name" value="Homeodomain-like_sf"/>
</dbReference>
<evidence type="ECO:0000256" key="4">
    <source>
        <dbReference type="PROSITE-ProRule" id="PRU00335"/>
    </source>
</evidence>
<dbReference type="Pfam" id="PF00440">
    <property type="entry name" value="TetR_N"/>
    <property type="match status" value="1"/>
</dbReference>
<dbReference type="PANTHER" id="PTHR30055">
    <property type="entry name" value="HTH-TYPE TRANSCRIPTIONAL REGULATOR RUTR"/>
    <property type="match status" value="1"/>
</dbReference>
<protein>
    <submittedName>
        <fullName evidence="6">TetR/AcrR family transcriptional regulator</fullName>
    </submittedName>
</protein>
<accession>A0ABP7BW04</accession>
<evidence type="ECO:0000256" key="3">
    <source>
        <dbReference type="ARBA" id="ARBA00023163"/>
    </source>
</evidence>
<dbReference type="InterPro" id="IPR050109">
    <property type="entry name" value="HTH-type_TetR-like_transc_reg"/>
</dbReference>
<reference evidence="7" key="1">
    <citation type="journal article" date="2019" name="Int. J. Syst. Evol. Microbiol.">
        <title>The Global Catalogue of Microorganisms (GCM) 10K type strain sequencing project: providing services to taxonomists for standard genome sequencing and annotation.</title>
        <authorList>
            <consortium name="The Broad Institute Genomics Platform"/>
            <consortium name="The Broad Institute Genome Sequencing Center for Infectious Disease"/>
            <person name="Wu L."/>
            <person name="Ma J."/>
        </authorList>
    </citation>
    <scope>NUCLEOTIDE SEQUENCE [LARGE SCALE GENOMIC DNA]</scope>
    <source>
        <strain evidence="7">JCM 16546</strain>
    </source>
</reference>
<dbReference type="Pfam" id="PF13305">
    <property type="entry name" value="TetR_C_33"/>
    <property type="match status" value="1"/>
</dbReference>
<evidence type="ECO:0000259" key="5">
    <source>
        <dbReference type="PROSITE" id="PS50977"/>
    </source>
</evidence>
<keyword evidence="2 4" id="KW-0238">DNA-binding</keyword>
<feature type="domain" description="HTH tetR-type" evidence="5">
    <location>
        <begin position="8"/>
        <end position="68"/>
    </location>
</feature>
<dbReference type="InterPro" id="IPR036271">
    <property type="entry name" value="Tet_transcr_reg_TetR-rel_C_sf"/>
</dbReference>
<evidence type="ECO:0000256" key="2">
    <source>
        <dbReference type="ARBA" id="ARBA00023125"/>
    </source>
</evidence>
<keyword evidence="3" id="KW-0804">Transcription</keyword>
<comment type="caution">
    <text evidence="6">The sequence shown here is derived from an EMBL/GenBank/DDBJ whole genome shotgun (WGS) entry which is preliminary data.</text>
</comment>
<proteinExistence type="predicted"/>
<dbReference type="InterPro" id="IPR001647">
    <property type="entry name" value="HTH_TetR"/>
</dbReference>
<evidence type="ECO:0000313" key="6">
    <source>
        <dbReference type="EMBL" id="GAA3669105.1"/>
    </source>
</evidence>